<dbReference type="PANTHER" id="PTHR10120">
    <property type="entry name" value="CAAX PRENYL PROTEASE 1"/>
    <property type="match status" value="1"/>
</dbReference>
<dbReference type="GO" id="GO:0004222">
    <property type="term" value="F:metalloendopeptidase activity"/>
    <property type="evidence" value="ECO:0007669"/>
    <property type="project" value="InterPro"/>
</dbReference>
<comment type="cofactor">
    <cofactor evidence="6">
        <name>Zn(2+)</name>
        <dbReference type="ChEBI" id="CHEBI:29105"/>
    </cofactor>
    <text evidence="6">Binds 1 zinc ion per subunit.</text>
</comment>
<evidence type="ECO:0000256" key="6">
    <source>
        <dbReference type="RuleBase" id="RU003983"/>
    </source>
</evidence>
<keyword evidence="1 6" id="KW-0645">Protease</keyword>
<keyword evidence="4 6" id="KW-0862">Zinc</keyword>
<proteinExistence type="inferred from homology"/>
<evidence type="ECO:0000256" key="1">
    <source>
        <dbReference type="ARBA" id="ARBA00022670"/>
    </source>
</evidence>
<name>A0A2Z3HSR5_9CAUL</name>
<dbReference type="InterPro" id="IPR032456">
    <property type="entry name" value="Peptidase_M48_N"/>
</dbReference>
<keyword evidence="5 6" id="KW-0482">Metalloprotease</keyword>
<dbReference type="AlphaFoldDB" id="A0A2Z3HSR5"/>
<evidence type="ECO:0000313" key="10">
    <source>
        <dbReference type="EMBL" id="AWM77855.1"/>
    </source>
</evidence>
<feature type="transmembrane region" description="Helical" evidence="7">
    <location>
        <begin position="260"/>
        <end position="278"/>
    </location>
</feature>
<evidence type="ECO:0000256" key="5">
    <source>
        <dbReference type="ARBA" id="ARBA00023049"/>
    </source>
</evidence>
<feature type="transmembrane region" description="Helical" evidence="7">
    <location>
        <begin position="71"/>
        <end position="95"/>
    </location>
</feature>
<organism evidence="10 11">
    <name type="scientific">Phenylobacterium parvum</name>
    <dbReference type="NCBI Taxonomy" id="2201350"/>
    <lineage>
        <taxon>Bacteria</taxon>
        <taxon>Pseudomonadati</taxon>
        <taxon>Pseudomonadota</taxon>
        <taxon>Alphaproteobacteria</taxon>
        <taxon>Caulobacterales</taxon>
        <taxon>Caulobacteraceae</taxon>
        <taxon>Phenylobacterium</taxon>
    </lineage>
</organism>
<dbReference type="KEGG" id="phb:HYN04_08810"/>
<dbReference type="Gene3D" id="3.30.2010.10">
    <property type="entry name" value="Metalloproteases ('zincins'), catalytic domain"/>
    <property type="match status" value="1"/>
</dbReference>
<keyword evidence="2" id="KW-0479">Metal-binding</keyword>
<dbReference type="RefSeq" id="WP_110450422.1">
    <property type="nucleotide sequence ID" value="NZ_CP029479.1"/>
</dbReference>
<accession>A0A2Z3HSR5</accession>
<keyword evidence="7" id="KW-0812">Transmembrane</keyword>
<gene>
    <name evidence="10" type="ORF">HYN04_08810</name>
</gene>
<evidence type="ECO:0000256" key="2">
    <source>
        <dbReference type="ARBA" id="ARBA00022723"/>
    </source>
</evidence>
<evidence type="ECO:0000259" key="8">
    <source>
        <dbReference type="Pfam" id="PF01435"/>
    </source>
</evidence>
<feature type="domain" description="CAAX prenyl protease 1 N-terminal" evidence="9">
    <location>
        <begin position="16"/>
        <end position="176"/>
    </location>
</feature>
<dbReference type="Pfam" id="PF01435">
    <property type="entry name" value="Peptidase_M48"/>
    <property type="match status" value="1"/>
</dbReference>
<dbReference type="InterPro" id="IPR001915">
    <property type="entry name" value="Peptidase_M48"/>
</dbReference>
<dbReference type="OrthoDB" id="9781930at2"/>
<dbReference type="GO" id="GO:0006508">
    <property type="term" value="P:proteolysis"/>
    <property type="evidence" value="ECO:0007669"/>
    <property type="project" value="UniProtKB-KW"/>
</dbReference>
<evidence type="ECO:0000256" key="3">
    <source>
        <dbReference type="ARBA" id="ARBA00022801"/>
    </source>
</evidence>
<keyword evidence="7" id="KW-0472">Membrane</keyword>
<evidence type="ECO:0000256" key="4">
    <source>
        <dbReference type="ARBA" id="ARBA00022833"/>
    </source>
</evidence>
<dbReference type="GO" id="GO:0046872">
    <property type="term" value="F:metal ion binding"/>
    <property type="evidence" value="ECO:0007669"/>
    <property type="project" value="UniProtKB-KW"/>
</dbReference>
<feature type="transmembrane region" description="Helical" evidence="7">
    <location>
        <begin position="115"/>
        <end position="140"/>
    </location>
</feature>
<protein>
    <submittedName>
        <fullName evidence="10">Peptidase M48</fullName>
    </submittedName>
</protein>
<keyword evidence="7" id="KW-1133">Transmembrane helix</keyword>
<dbReference type="Pfam" id="PF16491">
    <property type="entry name" value="Peptidase_M48_N"/>
    <property type="match status" value="1"/>
</dbReference>
<reference evidence="11" key="1">
    <citation type="submission" date="2018-05" db="EMBL/GenBank/DDBJ databases">
        <title>Genome sequencing of Phenylobacterium sp. HYN0004.</title>
        <authorList>
            <person name="Yi H."/>
            <person name="Baek C."/>
        </authorList>
    </citation>
    <scope>NUCLEOTIDE SEQUENCE [LARGE SCALE GENOMIC DNA]</scope>
    <source>
        <strain evidence="11">HYN0004</strain>
    </source>
</reference>
<comment type="similarity">
    <text evidence="6">Belongs to the peptidase M48 family.</text>
</comment>
<feature type="transmembrane region" description="Helical" evidence="7">
    <location>
        <begin position="35"/>
        <end position="59"/>
    </location>
</feature>
<sequence>MTVFDPATATATYLATLDAASHARATAYTQGGHWILLWTTLVGLAVLMVILRSGVLVRLRDRLEARGIGPLRLTALVLGLSFGIEAILNLPWSIYADWSREKGYGLTSQALSGWLAEYALVSVLGILFTVPMGVALYALIRRSPRFWWAWSGALVAGAFTVMMVVAPVLIDPLFNQYKPAPPGPVRDAVVALAKANGVPSDRIFIYDGSRQSNRYTANVSGLMGSARIAMSDVMFKKDADIPEVRAVVGHEMGHYVLGHVWRNAIVLSLLAVLGLFLVDRLFSFAARLLGAPGVRDLADPAGYPVIAALLLVLGLASTPVTASLTRIGEIESDRFSLERAREPDGLARALVKTIEYRAATPGWLEEVLFYTHPSVGSRVRMAMDWKAAHKAAPMPVILVRPDQVPQ</sequence>
<evidence type="ECO:0000259" key="9">
    <source>
        <dbReference type="Pfam" id="PF16491"/>
    </source>
</evidence>
<evidence type="ECO:0000313" key="11">
    <source>
        <dbReference type="Proteomes" id="UP000247763"/>
    </source>
</evidence>
<keyword evidence="11" id="KW-1185">Reference proteome</keyword>
<feature type="transmembrane region" description="Helical" evidence="7">
    <location>
        <begin position="147"/>
        <end position="170"/>
    </location>
</feature>
<feature type="domain" description="Peptidase M48" evidence="8">
    <location>
        <begin position="185"/>
        <end position="383"/>
    </location>
</feature>
<dbReference type="EMBL" id="CP029479">
    <property type="protein sequence ID" value="AWM77855.1"/>
    <property type="molecule type" value="Genomic_DNA"/>
</dbReference>
<dbReference type="Proteomes" id="UP000247763">
    <property type="component" value="Chromosome"/>
</dbReference>
<evidence type="ECO:0000256" key="7">
    <source>
        <dbReference type="SAM" id="Phobius"/>
    </source>
</evidence>
<keyword evidence="3 6" id="KW-0378">Hydrolase</keyword>